<keyword evidence="1" id="KW-0472">Membrane</keyword>
<feature type="transmembrane region" description="Helical" evidence="1">
    <location>
        <begin position="312"/>
        <end position="330"/>
    </location>
</feature>
<keyword evidence="1" id="KW-0812">Transmembrane</keyword>
<gene>
    <name evidence="2" type="ORF">HK097_010056</name>
</gene>
<evidence type="ECO:0000313" key="3">
    <source>
        <dbReference type="Proteomes" id="UP001212841"/>
    </source>
</evidence>
<sequence>SLIIGLPCNALVYGLSLLGWRWSEDLSKWKADQTHTVDHYNSHSGAMMSPTAFTVICTIMFTSALPLFNAVQFMALHSWKAFRRTGLVVAAPLSCLLAAGSLWGLWWSGWPFWFYYIDVAIILLSYISCTFLSGYYGQRGTVSRRERLIDAIEFGIIECFVSVAAVLYGLWIMPIFSWIPDRYKMFWRFTVHPLYWEIFVKFATRRLLIVKAGTTLNAIDTLSLAHAQAHITVMQVSIVAGLEHFSDLFIAVFVFGILRFIFRSLISYEHVVQKFVADRLWPLRSGGKLGMSDKTELEIEKYMMAIDIQTEIVQENAAVLFASTLAYLFWRYGDLFSMTMPEDASFGTTHVVATVLIQLGLNVLFDLGSIYFNSRWASRLPFQKTWREMWNVKWRFFGFQGQDSHVPHGRY</sequence>
<feature type="transmembrane region" description="Helical" evidence="1">
    <location>
        <begin position="113"/>
        <end position="136"/>
    </location>
</feature>
<proteinExistence type="predicted"/>
<protein>
    <submittedName>
        <fullName evidence="2">Uncharacterized protein</fullName>
    </submittedName>
</protein>
<dbReference type="AlphaFoldDB" id="A0AAD5X3E0"/>
<organism evidence="2 3">
    <name type="scientific">Rhizophlyctis rosea</name>
    <dbReference type="NCBI Taxonomy" id="64517"/>
    <lineage>
        <taxon>Eukaryota</taxon>
        <taxon>Fungi</taxon>
        <taxon>Fungi incertae sedis</taxon>
        <taxon>Chytridiomycota</taxon>
        <taxon>Chytridiomycota incertae sedis</taxon>
        <taxon>Chytridiomycetes</taxon>
        <taxon>Rhizophlyctidales</taxon>
        <taxon>Rhizophlyctidaceae</taxon>
        <taxon>Rhizophlyctis</taxon>
    </lineage>
</organism>
<evidence type="ECO:0000256" key="1">
    <source>
        <dbReference type="SAM" id="Phobius"/>
    </source>
</evidence>
<dbReference type="EMBL" id="JADGJD010000715">
    <property type="protein sequence ID" value="KAJ3048937.1"/>
    <property type="molecule type" value="Genomic_DNA"/>
</dbReference>
<keyword evidence="1" id="KW-1133">Transmembrane helix</keyword>
<name>A0AAD5X3E0_9FUNG</name>
<reference evidence="2" key="1">
    <citation type="submission" date="2020-05" db="EMBL/GenBank/DDBJ databases">
        <title>Phylogenomic resolution of chytrid fungi.</title>
        <authorList>
            <person name="Stajich J.E."/>
            <person name="Amses K."/>
            <person name="Simmons R."/>
            <person name="Seto K."/>
            <person name="Myers J."/>
            <person name="Bonds A."/>
            <person name="Quandt C.A."/>
            <person name="Barry K."/>
            <person name="Liu P."/>
            <person name="Grigoriev I."/>
            <person name="Longcore J.E."/>
            <person name="James T.Y."/>
        </authorList>
    </citation>
    <scope>NUCLEOTIDE SEQUENCE</scope>
    <source>
        <strain evidence="2">JEL0318</strain>
    </source>
</reference>
<accession>A0AAD5X3E0</accession>
<feature type="transmembrane region" description="Helical" evidence="1">
    <location>
        <begin position="156"/>
        <end position="179"/>
    </location>
</feature>
<feature type="transmembrane region" description="Helical" evidence="1">
    <location>
        <begin position="350"/>
        <end position="372"/>
    </location>
</feature>
<feature type="transmembrane region" description="Helical" evidence="1">
    <location>
        <begin position="52"/>
        <end position="75"/>
    </location>
</feature>
<keyword evidence="3" id="KW-1185">Reference proteome</keyword>
<feature type="transmembrane region" description="Helical" evidence="1">
    <location>
        <begin position="87"/>
        <end position="107"/>
    </location>
</feature>
<feature type="non-terminal residue" evidence="2">
    <location>
        <position position="1"/>
    </location>
</feature>
<dbReference type="Proteomes" id="UP001212841">
    <property type="component" value="Unassembled WGS sequence"/>
</dbReference>
<evidence type="ECO:0000313" key="2">
    <source>
        <dbReference type="EMBL" id="KAJ3048937.1"/>
    </source>
</evidence>
<comment type="caution">
    <text evidence="2">The sequence shown here is derived from an EMBL/GenBank/DDBJ whole genome shotgun (WGS) entry which is preliminary data.</text>
</comment>